<keyword evidence="8 9" id="KW-0472">Membrane</keyword>
<keyword evidence="5 9" id="KW-0812">Transmembrane</keyword>
<feature type="transmembrane region" description="Helical" evidence="9">
    <location>
        <begin position="127"/>
        <end position="146"/>
    </location>
</feature>
<evidence type="ECO:0000256" key="5">
    <source>
        <dbReference type="ARBA" id="ARBA00022692"/>
    </source>
</evidence>
<dbReference type="GO" id="GO:0006865">
    <property type="term" value="P:amino acid transport"/>
    <property type="evidence" value="ECO:0007669"/>
    <property type="project" value="UniProtKB-KW"/>
</dbReference>
<evidence type="ECO:0000256" key="4">
    <source>
        <dbReference type="ARBA" id="ARBA00022475"/>
    </source>
</evidence>
<feature type="transmembrane region" description="Helical" evidence="9">
    <location>
        <begin position="231"/>
        <end position="254"/>
    </location>
</feature>
<dbReference type="GO" id="GO:0022857">
    <property type="term" value="F:transmembrane transporter activity"/>
    <property type="evidence" value="ECO:0007669"/>
    <property type="project" value="InterPro"/>
</dbReference>
<evidence type="ECO:0000256" key="7">
    <source>
        <dbReference type="ARBA" id="ARBA00022989"/>
    </source>
</evidence>
<dbReference type="EMBL" id="JABAIL010000002">
    <property type="protein sequence ID" value="NLR90988.1"/>
    <property type="molecule type" value="Genomic_DNA"/>
</dbReference>
<dbReference type="Proteomes" id="UP000585050">
    <property type="component" value="Unassembled WGS sequence"/>
</dbReference>
<feature type="transmembrane region" description="Helical" evidence="9">
    <location>
        <begin position="331"/>
        <end position="349"/>
    </location>
</feature>
<feature type="transmembrane region" description="Helical" evidence="9">
    <location>
        <begin position="416"/>
        <end position="434"/>
    </location>
</feature>
<organism evidence="10 11">
    <name type="scientific">Flammeovirga agarivorans</name>
    <dbReference type="NCBI Taxonomy" id="2726742"/>
    <lineage>
        <taxon>Bacteria</taxon>
        <taxon>Pseudomonadati</taxon>
        <taxon>Bacteroidota</taxon>
        <taxon>Cytophagia</taxon>
        <taxon>Cytophagales</taxon>
        <taxon>Flammeovirgaceae</taxon>
        <taxon>Flammeovirga</taxon>
    </lineage>
</organism>
<evidence type="ECO:0000256" key="6">
    <source>
        <dbReference type="ARBA" id="ARBA00022970"/>
    </source>
</evidence>
<dbReference type="PIRSF" id="PIRSF006060">
    <property type="entry name" value="AA_transporter"/>
    <property type="match status" value="1"/>
</dbReference>
<evidence type="ECO:0000313" key="11">
    <source>
        <dbReference type="Proteomes" id="UP000585050"/>
    </source>
</evidence>
<sequence>MENKSTKVGLAGLVAIVFGSMIGGGIFNIPQNMAASASLGAVILSWIISGIGVGLLVYTFKTLSEERSDITSGIYGYAKAGFGRYVGFNSAWGYWISAALGNVAFAVMLNDALGVFFPVLLKHGWQTIALGSGMIWFMNFISFLGTGKTSFLNTISTVAKFAGLVIVIGILIVSFKYDLLTKDFWGNAYHLDGLGSQIKSTMLVTLWCFIGIEGAVVIGSKAKKSSDVGKATVIGFLAALSMYVIISVLAFGIMQQPELAKLADPSSGALLEAAVGHWGLTFVNVAVIISVTGAWLAWTILVAEVPHDAAKDGVLPKLFVKENGNGAPTTALYISSIIMQIGMFSVIFAQDVYLAAIDIAGVMILPSYLLSAMYLFKGAKSKEILANSKKRTLAIAVGAITTLYCLWLVYAAGMSYLLMATIFYAIGIPFYRLAHKDEVKAGKKIYTKGERVIEIVIMLLAIVAIYMISTGAVSF</sequence>
<gene>
    <name evidence="10" type="ORF">HGP29_07205</name>
</gene>
<feature type="transmembrane region" description="Helical" evidence="9">
    <location>
        <begin position="158"/>
        <end position="177"/>
    </location>
</feature>
<dbReference type="GO" id="GO:0005886">
    <property type="term" value="C:plasma membrane"/>
    <property type="evidence" value="ECO:0007669"/>
    <property type="project" value="UniProtKB-SubCell"/>
</dbReference>
<dbReference type="InterPro" id="IPR002293">
    <property type="entry name" value="AA/rel_permease1"/>
</dbReference>
<keyword evidence="6" id="KW-0029">Amino-acid transport</keyword>
<evidence type="ECO:0000313" key="10">
    <source>
        <dbReference type="EMBL" id="NLR90988.1"/>
    </source>
</evidence>
<evidence type="ECO:0000256" key="3">
    <source>
        <dbReference type="ARBA" id="ARBA00022448"/>
    </source>
</evidence>
<proteinExistence type="inferred from homology"/>
<accession>A0A7X8SIQ0</accession>
<dbReference type="InterPro" id="IPR004754">
    <property type="entry name" value="Amino_acid_antiprt"/>
</dbReference>
<dbReference type="AlphaFoldDB" id="A0A7X8SIQ0"/>
<protein>
    <submittedName>
        <fullName evidence="10">Amino acid permease</fullName>
    </submittedName>
</protein>
<dbReference type="Pfam" id="PF13520">
    <property type="entry name" value="AA_permease_2"/>
    <property type="match status" value="1"/>
</dbReference>
<dbReference type="NCBIfam" id="TIGR00905">
    <property type="entry name" value="2A0302"/>
    <property type="match status" value="1"/>
</dbReference>
<dbReference type="PANTHER" id="PTHR42770">
    <property type="entry name" value="AMINO ACID TRANSPORTER-RELATED"/>
    <property type="match status" value="1"/>
</dbReference>
<feature type="transmembrane region" description="Helical" evidence="9">
    <location>
        <begin position="274"/>
        <end position="301"/>
    </location>
</feature>
<evidence type="ECO:0000256" key="2">
    <source>
        <dbReference type="ARBA" id="ARBA00008220"/>
    </source>
</evidence>
<feature type="transmembrane region" description="Helical" evidence="9">
    <location>
        <begin position="33"/>
        <end position="58"/>
    </location>
</feature>
<keyword evidence="7 9" id="KW-1133">Transmembrane helix</keyword>
<comment type="subcellular location">
    <subcellularLocation>
        <location evidence="1">Cell membrane</location>
        <topology evidence="1">Multi-pass membrane protein</topology>
    </subcellularLocation>
</comment>
<name>A0A7X8SIQ0_9BACT</name>
<comment type="caution">
    <text evidence="10">The sequence shown here is derived from an EMBL/GenBank/DDBJ whole genome shotgun (WGS) entry which is preliminary data.</text>
</comment>
<keyword evidence="11" id="KW-1185">Reference proteome</keyword>
<dbReference type="PANTHER" id="PTHR42770:SF4">
    <property type="entry name" value="ARGININE_ORNITHINE ANTIPORTER-RELATED"/>
    <property type="match status" value="1"/>
</dbReference>
<keyword evidence="3" id="KW-0813">Transport</keyword>
<feature type="transmembrane region" description="Helical" evidence="9">
    <location>
        <begin position="355"/>
        <end position="376"/>
    </location>
</feature>
<reference evidence="10 11" key="1">
    <citation type="submission" date="2020-04" db="EMBL/GenBank/DDBJ databases">
        <title>Flammeovirga sp. SR4, a novel species isolated from seawater.</title>
        <authorList>
            <person name="Wang X."/>
        </authorList>
    </citation>
    <scope>NUCLEOTIDE SEQUENCE [LARGE SCALE GENOMIC DNA]</scope>
    <source>
        <strain evidence="10 11">SR4</strain>
    </source>
</reference>
<dbReference type="InterPro" id="IPR050367">
    <property type="entry name" value="APC_superfamily"/>
</dbReference>
<evidence type="ECO:0000256" key="9">
    <source>
        <dbReference type="SAM" id="Phobius"/>
    </source>
</evidence>
<feature type="transmembrane region" description="Helical" evidence="9">
    <location>
        <begin position="197"/>
        <end position="219"/>
    </location>
</feature>
<feature type="transmembrane region" description="Helical" evidence="9">
    <location>
        <begin position="392"/>
        <end position="410"/>
    </location>
</feature>
<evidence type="ECO:0000256" key="1">
    <source>
        <dbReference type="ARBA" id="ARBA00004651"/>
    </source>
</evidence>
<comment type="similarity">
    <text evidence="2">Belongs to the amino acid-polyamine-organocation (APC) superfamily. Basic amino acid/polyamine antiporter (APA) (TC 2.A.3.2) family.</text>
</comment>
<keyword evidence="4" id="KW-1003">Cell membrane</keyword>
<evidence type="ECO:0000256" key="8">
    <source>
        <dbReference type="ARBA" id="ARBA00023136"/>
    </source>
</evidence>
<feature type="transmembrane region" description="Helical" evidence="9">
    <location>
        <begin position="7"/>
        <end position="27"/>
    </location>
</feature>
<dbReference type="RefSeq" id="WP_168881694.1">
    <property type="nucleotide sequence ID" value="NZ_JABAIL010000002.1"/>
</dbReference>
<dbReference type="Gene3D" id="1.20.1740.10">
    <property type="entry name" value="Amino acid/polyamine transporter I"/>
    <property type="match status" value="1"/>
</dbReference>
<feature type="transmembrane region" description="Helical" evidence="9">
    <location>
        <begin position="455"/>
        <end position="473"/>
    </location>
</feature>
<feature type="transmembrane region" description="Helical" evidence="9">
    <location>
        <begin position="94"/>
        <end position="121"/>
    </location>
</feature>